<dbReference type="InterPro" id="IPR039205">
    <property type="entry name" value="NDUFA11"/>
</dbReference>
<evidence type="ECO:0000256" key="5">
    <source>
        <dbReference type="ARBA" id="ARBA00023128"/>
    </source>
</evidence>
<evidence type="ECO:0008006" key="9">
    <source>
        <dbReference type="Google" id="ProtNLM"/>
    </source>
</evidence>
<gene>
    <name evidence="7" type="ORF">B0H17DRAFT_1036363</name>
</gene>
<evidence type="ECO:0000256" key="4">
    <source>
        <dbReference type="ARBA" id="ARBA00022989"/>
    </source>
</evidence>
<reference evidence="7" key="1">
    <citation type="submission" date="2023-03" db="EMBL/GenBank/DDBJ databases">
        <title>Massive genome expansion in bonnet fungi (Mycena s.s.) driven by repeated elements and novel gene families across ecological guilds.</title>
        <authorList>
            <consortium name="Lawrence Berkeley National Laboratory"/>
            <person name="Harder C.B."/>
            <person name="Miyauchi S."/>
            <person name="Viragh M."/>
            <person name="Kuo A."/>
            <person name="Thoen E."/>
            <person name="Andreopoulos B."/>
            <person name="Lu D."/>
            <person name="Skrede I."/>
            <person name="Drula E."/>
            <person name="Henrissat B."/>
            <person name="Morin E."/>
            <person name="Kohler A."/>
            <person name="Barry K."/>
            <person name="LaButti K."/>
            <person name="Morin E."/>
            <person name="Salamov A."/>
            <person name="Lipzen A."/>
            <person name="Mereny Z."/>
            <person name="Hegedus B."/>
            <person name="Baldrian P."/>
            <person name="Stursova M."/>
            <person name="Weitz H."/>
            <person name="Taylor A."/>
            <person name="Grigoriev I.V."/>
            <person name="Nagy L.G."/>
            <person name="Martin F."/>
            <person name="Kauserud H."/>
        </authorList>
    </citation>
    <scope>NUCLEOTIDE SEQUENCE</scope>
    <source>
        <strain evidence="7">CBHHK067</strain>
    </source>
</reference>
<keyword evidence="5" id="KW-0496">Mitochondrion</keyword>
<evidence type="ECO:0000256" key="3">
    <source>
        <dbReference type="ARBA" id="ARBA00022792"/>
    </source>
</evidence>
<evidence type="ECO:0000256" key="2">
    <source>
        <dbReference type="ARBA" id="ARBA00022692"/>
    </source>
</evidence>
<dbReference type="GO" id="GO:0005743">
    <property type="term" value="C:mitochondrial inner membrane"/>
    <property type="evidence" value="ECO:0007669"/>
    <property type="project" value="UniProtKB-SubCell"/>
</dbReference>
<sequence length="189" mass="19102">MSEGGSPATQIKALIAKAFAEQPRRGGRPDSTSPAAYEQKPAIQNALKLGGQSALAGVLLIGVRNALAGRNTGFLGPVGILTAVGATFAVTEAVVANQRETDDAMNGAAGACAAGFLLGLRSRSLPAAIGACTLMGGMMGMYDYTVNTGDRKKATQSGSGFFKPTAVIEAGKRAAEAEKPTAVVEEGKS</sequence>
<dbReference type="EMBL" id="JARKIE010000007">
    <property type="protein sequence ID" value="KAJ7706240.1"/>
    <property type="molecule type" value="Genomic_DNA"/>
</dbReference>
<keyword evidence="8" id="KW-1185">Reference proteome</keyword>
<accession>A0AAD7GVE8</accession>
<keyword evidence="3" id="KW-0999">Mitochondrion inner membrane</keyword>
<dbReference type="AlphaFoldDB" id="A0AAD7GVE8"/>
<name>A0AAD7GVE8_MYCRO</name>
<comment type="caution">
    <text evidence="7">The sequence shown here is derived from an EMBL/GenBank/DDBJ whole genome shotgun (WGS) entry which is preliminary data.</text>
</comment>
<evidence type="ECO:0000256" key="6">
    <source>
        <dbReference type="ARBA" id="ARBA00023136"/>
    </source>
</evidence>
<organism evidence="7 8">
    <name type="scientific">Mycena rosella</name>
    <name type="common">Pink bonnet</name>
    <name type="synonym">Agaricus rosellus</name>
    <dbReference type="NCBI Taxonomy" id="1033263"/>
    <lineage>
        <taxon>Eukaryota</taxon>
        <taxon>Fungi</taxon>
        <taxon>Dikarya</taxon>
        <taxon>Basidiomycota</taxon>
        <taxon>Agaricomycotina</taxon>
        <taxon>Agaricomycetes</taxon>
        <taxon>Agaricomycetidae</taxon>
        <taxon>Agaricales</taxon>
        <taxon>Marasmiineae</taxon>
        <taxon>Mycenaceae</taxon>
        <taxon>Mycena</taxon>
    </lineage>
</organism>
<dbReference type="Proteomes" id="UP001221757">
    <property type="component" value="Unassembled WGS sequence"/>
</dbReference>
<dbReference type="PANTHER" id="PTHR21382">
    <property type="entry name" value="NADH-UBIQUINONE OXIDOREDUCTASE SUBUNIT"/>
    <property type="match status" value="1"/>
</dbReference>
<protein>
    <recommendedName>
        <fullName evidence="9">NADH dehydrogenase [ubiquinone] 1 alpha subcomplex subunit 11</fullName>
    </recommendedName>
</protein>
<evidence type="ECO:0000313" key="7">
    <source>
        <dbReference type="EMBL" id="KAJ7706240.1"/>
    </source>
</evidence>
<dbReference type="GO" id="GO:0006120">
    <property type="term" value="P:mitochondrial electron transport, NADH to ubiquinone"/>
    <property type="evidence" value="ECO:0007669"/>
    <property type="project" value="InterPro"/>
</dbReference>
<keyword evidence="2" id="KW-0812">Transmembrane</keyword>
<evidence type="ECO:0000256" key="1">
    <source>
        <dbReference type="ARBA" id="ARBA00004448"/>
    </source>
</evidence>
<comment type="subcellular location">
    <subcellularLocation>
        <location evidence="1">Mitochondrion inner membrane</location>
        <topology evidence="1">Multi-pass membrane protein</topology>
    </subcellularLocation>
</comment>
<keyword evidence="6" id="KW-0472">Membrane</keyword>
<evidence type="ECO:0000313" key="8">
    <source>
        <dbReference type="Proteomes" id="UP001221757"/>
    </source>
</evidence>
<proteinExistence type="predicted"/>
<dbReference type="PANTHER" id="PTHR21382:SF1">
    <property type="entry name" value="NADH DEHYDROGENASE [UBIQUINONE] 1 ALPHA SUBCOMPLEX SUBUNIT 11"/>
    <property type="match status" value="1"/>
</dbReference>
<keyword evidence="4" id="KW-1133">Transmembrane helix</keyword>
<dbReference type="GO" id="GO:0045271">
    <property type="term" value="C:respiratory chain complex I"/>
    <property type="evidence" value="ECO:0007669"/>
    <property type="project" value="InterPro"/>
</dbReference>